<feature type="region of interest" description="Disordered" evidence="7">
    <location>
        <begin position="1019"/>
        <end position="1057"/>
    </location>
</feature>
<dbReference type="GO" id="GO:0005815">
    <property type="term" value="C:microtubule organizing center"/>
    <property type="evidence" value="ECO:0007669"/>
    <property type="project" value="TreeGrafter"/>
</dbReference>
<feature type="domain" description="CLASP N-terminal" evidence="8">
    <location>
        <begin position="327"/>
        <end position="559"/>
    </location>
</feature>
<name>A0A0W0DGC3_CANGB</name>
<evidence type="ECO:0000256" key="1">
    <source>
        <dbReference type="ARBA" id="ARBA00004186"/>
    </source>
</evidence>
<sequence length="1483" mass="168044">MPLNTGINADELPTLFAKYNELSTEDKLELLTSFKGHVKKELVDASAIELYFRVLLDTDTEIPESDAVDENSSKLSQLKHSSLCYLIKRVTMQAPSIFHDSNMVNRIILYLLLHAPSDTAPQSLERKKFWVPSIKAIESVYQISSSQVIKCLSGALEEIPSDGSISNEKKWQNYRNIVSATIEITKDSGSSALKDFLPVIARTLHQDDANESLSKEIQITTELVADLWITEVKKPSIPIQTVDFKDFRVRQYFQTLIDKKKSDANTPDSIKSLNSKDTSFNAIFDVESELSALINESIPPNFNDSYANANRAHSSVIIYETQSHFRADFEKLLIPFRDSKETEQNWKSRQTNVYQFRALIAANNNEESILKRDPDGVIETLKDIQFIEMISKAVHSLRTTLSFASCLLLRDVLNAFSSSLSNYMIESIFNVFKTLLSSTKKISSQIAFHCIVILLSNLTSFNNKQFQNSFVLINSKHIFSRQSSCLFLRVFIIKFANDSKFDSNTVYIEEWLKKGLTDPQTSVRETMRLTFWYYYKCYEKSAKRVMSNGITPQLKKAIELAIPPHLNVNYHQHTSLSSSSSTNSSRRSSLVGQRRFPSYAQPTQSSTHLRNQSTSTASNMRSASAISTRDSVLNKNSVSGYQNTTNIRKISTPLPTSNAKFVADSSTHTINLDGSFSQKVHNGIDIDLSEEIRSLESHTNKKKHMGNALQDHDNNQKSAHDRDGSSTDNQILLRLRRLADKYNNNSNLTAEEMNSFLIEFLEYASKNSPKADAIDKFIKPLRGIMIALPSQTKKLMRSDWFMRNFKLTYLIELCAINETSISSLMEAKSDILSLLKCCTEILNNLEISNADEGKNDENSIGGLTTLSLYYLKFRRIFYNYCFSVIKEIIAGKKLQIGSSTPIIQNLIEVFCKINGKDYDSSLYYDVLYSIYKFDRGIFIAHLKEMPLFPTVFKVCNELKERHSDFVFNEILEEAESQVNGITKEISVGAQSNKEDEYKQYMEMTMVNPFAKKQDERIPSTGSVVHNPDMVTAFGDNSTVENSNDKKRPYSDDTENISLGNDTMRLTEMTKIVFPSLQATKKMKTPSSEEKINKSIEISDLFQDKEATEKPEKLLSDNANSSIASNNTIATVNDSPSVEVKVEELKKSPTNTININYEKDGDSRDIPIVSLGSESLNSQLTEIKDDLTDSVSEIDLKPDMLQMSVTCSPAILLEYYALLFKSEGAGKDCDADLSRLKKSLQRIKTKGFTIKHIDQIIKPLLFLESNEPLKVWLEDGGGYQDLLDLVAMILQSLGESDQLPLKLIGKSMALLFSLIAFIPLLKDSASLRSMSLQTIWENIVTIVGNLNVQESEIYGYFAEVRNQLVKQGFFDSKSITRMLNILMVEIDDEKVTKKIFLIETMKEIIRSKPPWTDKTYRLMEIVQTLAYLIESKTSTVRKACFECLILIFQLSNGKSKSFKQEVVELFQCIPDNVNKLIEHYCSFI</sequence>
<dbReference type="GO" id="GO:0090307">
    <property type="term" value="P:mitotic spindle assembly"/>
    <property type="evidence" value="ECO:0007669"/>
    <property type="project" value="TreeGrafter"/>
</dbReference>
<dbReference type="GO" id="GO:0051301">
    <property type="term" value="P:cell division"/>
    <property type="evidence" value="ECO:0007669"/>
    <property type="project" value="UniProtKB-KW"/>
</dbReference>
<keyword evidence="5" id="KW-0493">Microtubule</keyword>
<organism evidence="9 10">
    <name type="scientific">Candida glabrata</name>
    <name type="common">Yeast</name>
    <name type="synonym">Torulopsis glabrata</name>
    <dbReference type="NCBI Taxonomy" id="5478"/>
    <lineage>
        <taxon>Eukaryota</taxon>
        <taxon>Fungi</taxon>
        <taxon>Dikarya</taxon>
        <taxon>Ascomycota</taxon>
        <taxon>Saccharomycotina</taxon>
        <taxon>Saccharomycetes</taxon>
        <taxon>Saccharomycetales</taxon>
        <taxon>Saccharomycetaceae</taxon>
        <taxon>Nakaseomyces</taxon>
    </lineage>
</organism>
<feature type="region of interest" description="Disordered" evidence="7">
    <location>
        <begin position="698"/>
        <end position="726"/>
    </location>
</feature>
<evidence type="ECO:0000256" key="2">
    <source>
        <dbReference type="ARBA" id="ARBA00009549"/>
    </source>
</evidence>
<dbReference type="PANTHER" id="PTHR21567:SF9">
    <property type="entry name" value="CLIP-ASSOCIATING PROTEIN"/>
    <property type="match status" value="1"/>
</dbReference>
<evidence type="ECO:0000256" key="6">
    <source>
        <dbReference type="ARBA" id="ARBA00022776"/>
    </source>
</evidence>
<dbReference type="PANTHER" id="PTHR21567">
    <property type="entry name" value="CLASP"/>
    <property type="match status" value="1"/>
</dbReference>
<dbReference type="VEuPathDB" id="FungiDB:B1J91_F04301g"/>
<dbReference type="InterPro" id="IPR016024">
    <property type="entry name" value="ARM-type_fold"/>
</dbReference>
<dbReference type="GO" id="GO:0060172">
    <property type="term" value="P:astral microtubule depolymerization"/>
    <property type="evidence" value="ECO:0007669"/>
    <property type="project" value="TreeGrafter"/>
</dbReference>
<feature type="compositionally biased region" description="Low complexity" evidence="7">
    <location>
        <begin position="574"/>
        <end position="590"/>
    </location>
</feature>
<feature type="compositionally biased region" description="Polar residues" evidence="7">
    <location>
        <begin position="600"/>
        <end position="628"/>
    </location>
</feature>
<dbReference type="SUPFAM" id="SSF48371">
    <property type="entry name" value="ARM repeat"/>
    <property type="match status" value="1"/>
</dbReference>
<keyword evidence="6" id="KW-0131">Cell cycle</keyword>
<dbReference type="VEuPathDB" id="FungiDB:CAGL0F04301g"/>
<evidence type="ECO:0000256" key="5">
    <source>
        <dbReference type="ARBA" id="ARBA00022701"/>
    </source>
</evidence>
<dbReference type="GO" id="GO:0005876">
    <property type="term" value="C:spindle microtubule"/>
    <property type="evidence" value="ECO:0007669"/>
    <property type="project" value="TreeGrafter"/>
</dbReference>
<dbReference type="Proteomes" id="UP000054886">
    <property type="component" value="Unassembled WGS sequence"/>
</dbReference>
<dbReference type="Pfam" id="PF12348">
    <property type="entry name" value="CLASP_N"/>
    <property type="match status" value="1"/>
</dbReference>
<comment type="similarity">
    <text evidence="2">Belongs to the CLASP family.</text>
</comment>
<dbReference type="GO" id="GO:0005881">
    <property type="term" value="C:cytoplasmic microtubule"/>
    <property type="evidence" value="ECO:0007669"/>
    <property type="project" value="TreeGrafter"/>
</dbReference>
<dbReference type="VEuPathDB" id="FungiDB:GVI51_F03927"/>
<gene>
    <name evidence="9" type="ORF">AO440_001278</name>
</gene>
<dbReference type="Gene3D" id="1.25.10.10">
    <property type="entry name" value="Leucine-rich Repeat Variant"/>
    <property type="match status" value="1"/>
</dbReference>
<accession>A0A0W0DGC3</accession>
<proteinExistence type="inferred from homology"/>
<dbReference type="EMBL" id="LLZZ01000022">
    <property type="protein sequence ID" value="KTB12310.1"/>
    <property type="molecule type" value="Genomic_DNA"/>
</dbReference>
<dbReference type="GO" id="GO:0008017">
    <property type="term" value="F:microtubule binding"/>
    <property type="evidence" value="ECO:0007669"/>
    <property type="project" value="TreeGrafter"/>
</dbReference>
<reference evidence="9 10" key="1">
    <citation type="submission" date="2015-10" db="EMBL/GenBank/DDBJ databases">
        <title>Draft genomes sequences of Candida glabrata isolates 1A, 1B, 2A, 2B, 3A and 3B.</title>
        <authorList>
            <person name="Haavelsrud O.E."/>
            <person name="Gaustad P."/>
        </authorList>
    </citation>
    <scope>NUCLEOTIDE SEQUENCE [LARGE SCALE GENOMIC DNA]</scope>
    <source>
        <strain evidence="9">910700640</strain>
    </source>
</reference>
<keyword evidence="6" id="KW-0498">Mitosis</keyword>
<protein>
    <recommendedName>
        <fullName evidence="3">Protein STU1</fullName>
    </recommendedName>
</protein>
<evidence type="ECO:0000256" key="4">
    <source>
        <dbReference type="ARBA" id="ARBA00022618"/>
    </source>
</evidence>
<dbReference type="InterPro" id="IPR024395">
    <property type="entry name" value="CLASP_N_dom"/>
</dbReference>
<dbReference type="InterPro" id="IPR011989">
    <property type="entry name" value="ARM-like"/>
</dbReference>
<keyword evidence="4" id="KW-0132">Cell division</keyword>
<feature type="region of interest" description="Disordered" evidence="7">
    <location>
        <begin position="572"/>
        <end position="628"/>
    </location>
</feature>
<evidence type="ECO:0000256" key="3">
    <source>
        <dbReference type="ARBA" id="ARBA00016012"/>
    </source>
</evidence>
<evidence type="ECO:0000313" key="10">
    <source>
        <dbReference type="Proteomes" id="UP000054886"/>
    </source>
</evidence>
<evidence type="ECO:0000256" key="7">
    <source>
        <dbReference type="SAM" id="MobiDB-lite"/>
    </source>
</evidence>
<evidence type="ECO:0000313" key="9">
    <source>
        <dbReference type="EMBL" id="KTB12310.1"/>
    </source>
</evidence>
<dbReference type="GO" id="GO:1990023">
    <property type="term" value="C:mitotic spindle midzone"/>
    <property type="evidence" value="ECO:0007669"/>
    <property type="project" value="TreeGrafter"/>
</dbReference>
<feature type="compositionally biased region" description="Basic and acidic residues" evidence="7">
    <location>
        <begin position="710"/>
        <end position="725"/>
    </location>
</feature>
<dbReference type="VEuPathDB" id="FungiDB:GWK60_F03927"/>
<dbReference type="OrthoDB" id="46159at2759"/>
<comment type="caution">
    <text evidence="9">The sequence shown here is derived from an EMBL/GenBank/DDBJ whole genome shotgun (WGS) entry which is preliminary data.</text>
</comment>
<comment type="subcellular location">
    <subcellularLocation>
        <location evidence="1">Cytoplasm</location>
        <location evidence="1">Cytoskeleton</location>
        <location evidence="1">Spindle</location>
    </subcellularLocation>
</comment>
<evidence type="ECO:0000259" key="8">
    <source>
        <dbReference type="Pfam" id="PF12348"/>
    </source>
</evidence>